<gene>
    <name evidence="1" type="ORF">DWB68_15645</name>
</gene>
<proteinExistence type="predicted"/>
<dbReference type="RefSeq" id="WP_119426036.1">
    <property type="nucleotide sequence ID" value="NZ_QQXK01000059.1"/>
</dbReference>
<keyword evidence="2" id="KW-1185">Reference proteome</keyword>
<comment type="caution">
    <text evidence="1">The sequence shown here is derived from an EMBL/GenBank/DDBJ whole genome shotgun (WGS) entry which is preliminary data.</text>
</comment>
<organism evidence="1 2">
    <name type="scientific">Galactobacter valiniphilus</name>
    <dbReference type="NCBI Taxonomy" id="2676122"/>
    <lineage>
        <taxon>Bacteria</taxon>
        <taxon>Bacillati</taxon>
        <taxon>Actinomycetota</taxon>
        <taxon>Actinomycetes</taxon>
        <taxon>Micrococcales</taxon>
        <taxon>Micrococcaceae</taxon>
        <taxon>Galactobacter</taxon>
    </lineage>
</organism>
<protein>
    <submittedName>
        <fullName evidence="1">Uncharacterized protein</fullName>
    </submittedName>
</protein>
<dbReference type="Proteomes" id="UP000265419">
    <property type="component" value="Unassembled WGS sequence"/>
</dbReference>
<sequence>MTVLVGAPAVAERGLADRGSSSMGFGGEAVDGRLLGADELLTGLALCRDWAAKKRLICSFAEQEMMILDGVKSVEFAIFERRAASVIQGIVTVDEGHVPGLIQSNFLQHVLPRVEGYLGVKGLNP</sequence>
<dbReference type="EMBL" id="QQXK01000059">
    <property type="protein sequence ID" value="RII40873.1"/>
    <property type="molecule type" value="Genomic_DNA"/>
</dbReference>
<evidence type="ECO:0000313" key="2">
    <source>
        <dbReference type="Proteomes" id="UP000265419"/>
    </source>
</evidence>
<accession>A0A399J5Y3</accession>
<evidence type="ECO:0000313" key="1">
    <source>
        <dbReference type="EMBL" id="RII40873.1"/>
    </source>
</evidence>
<reference evidence="1 2" key="1">
    <citation type="submission" date="2018-07" db="EMBL/GenBank/DDBJ databases">
        <title>Arthrobacter sp. nov., isolated from raw cow's milk with high bacterial count.</title>
        <authorList>
            <person name="Hahne J."/>
            <person name="Isele D."/>
            <person name="Lipski A."/>
        </authorList>
    </citation>
    <scope>NUCLEOTIDE SEQUENCE [LARGE SCALE GENOMIC DNA]</scope>
    <source>
        <strain evidence="1 2">JZ R-35</strain>
    </source>
</reference>
<dbReference type="AlphaFoldDB" id="A0A399J5Y3"/>
<name>A0A399J5Y3_9MICC</name>